<dbReference type="Gene3D" id="3.30.870.10">
    <property type="entry name" value="Endonuclease Chain A"/>
    <property type="match status" value="1"/>
</dbReference>
<organism evidence="2 3">
    <name type="scientific">Ligilactobacillus agilis DSM 20509</name>
    <dbReference type="NCBI Taxonomy" id="1423718"/>
    <lineage>
        <taxon>Bacteria</taxon>
        <taxon>Bacillati</taxon>
        <taxon>Bacillota</taxon>
        <taxon>Bacilli</taxon>
        <taxon>Lactobacillales</taxon>
        <taxon>Lactobacillaceae</taxon>
        <taxon>Ligilactobacillus</taxon>
    </lineage>
</organism>
<feature type="domain" description="PLD phosphodiesterase" evidence="1">
    <location>
        <begin position="105"/>
        <end position="137"/>
    </location>
</feature>
<evidence type="ECO:0000259" key="1">
    <source>
        <dbReference type="PROSITE" id="PS50035"/>
    </source>
</evidence>
<dbReference type="Pfam" id="PF09565">
    <property type="entry name" value="RE_NgoFVII"/>
    <property type="match status" value="1"/>
</dbReference>
<dbReference type="InterPro" id="IPR001736">
    <property type="entry name" value="PLipase_D/transphosphatidylase"/>
</dbReference>
<comment type="caution">
    <text evidence="2">The sequence shown here is derived from an EMBL/GenBank/DDBJ whole genome shotgun (WGS) entry which is preliminary data.</text>
</comment>
<reference evidence="2 3" key="1">
    <citation type="journal article" date="2015" name="Genome Announc.">
        <title>Expanding the biotechnology potential of lactobacilli through comparative genomics of 213 strains and associated genera.</title>
        <authorList>
            <person name="Sun Z."/>
            <person name="Harris H.M."/>
            <person name="McCann A."/>
            <person name="Guo C."/>
            <person name="Argimon S."/>
            <person name="Zhang W."/>
            <person name="Yang X."/>
            <person name="Jeffery I.B."/>
            <person name="Cooney J.C."/>
            <person name="Kagawa T.F."/>
            <person name="Liu W."/>
            <person name="Song Y."/>
            <person name="Salvetti E."/>
            <person name="Wrobel A."/>
            <person name="Rasinkangas P."/>
            <person name="Parkhill J."/>
            <person name="Rea M.C."/>
            <person name="O'Sullivan O."/>
            <person name="Ritari J."/>
            <person name="Douillard F.P."/>
            <person name="Paul Ross R."/>
            <person name="Yang R."/>
            <person name="Briner A.E."/>
            <person name="Felis G.E."/>
            <person name="de Vos W.M."/>
            <person name="Barrangou R."/>
            <person name="Klaenhammer T.R."/>
            <person name="Caufield P.W."/>
            <person name="Cui Y."/>
            <person name="Zhang H."/>
            <person name="O'Toole P.W."/>
        </authorList>
    </citation>
    <scope>NUCLEOTIDE SEQUENCE [LARGE SCALE GENOMIC DNA]</scope>
    <source>
        <strain evidence="2 3">DSM 20509</strain>
    </source>
</reference>
<dbReference type="InterPro" id="IPR019065">
    <property type="entry name" value="RE_NgoFVII_N"/>
</dbReference>
<dbReference type="GO" id="GO:0006793">
    <property type="term" value="P:phosphorus metabolic process"/>
    <property type="evidence" value="ECO:0007669"/>
    <property type="project" value="UniProtKB-ARBA"/>
</dbReference>
<dbReference type="PROSITE" id="PS50035">
    <property type="entry name" value="PLD"/>
    <property type="match status" value="1"/>
</dbReference>
<dbReference type="OrthoDB" id="2329392at2"/>
<evidence type="ECO:0000313" key="2">
    <source>
        <dbReference type="EMBL" id="KRM63298.1"/>
    </source>
</evidence>
<gene>
    <name evidence="2" type="ORF">FC14_GL000577</name>
</gene>
<dbReference type="RefSeq" id="WP_056977261.1">
    <property type="nucleotide sequence ID" value="NZ_AYYP01000063.1"/>
</dbReference>
<evidence type="ECO:0000313" key="3">
    <source>
        <dbReference type="Proteomes" id="UP000051008"/>
    </source>
</evidence>
<dbReference type="PATRIC" id="fig|1423718.3.peg.596"/>
<accession>A0A0R2A9V1</accession>
<name>A0A0R2A9V1_9LACO</name>
<dbReference type="Proteomes" id="UP000051008">
    <property type="component" value="Unassembled WGS sequence"/>
</dbReference>
<proteinExistence type="predicted"/>
<dbReference type="SUPFAM" id="SSF56024">
    <property type="entry name" value="Phospholipase D/nuclease"/>
    <property type="match status" value="1"/>
</dbReference>
<dbReference type="GO" id="GO:0003824">
    <property type="term" value="F:catalytic activity"/>
    <property type="evidence" value="ECO:0007669"/>
    <property type="project" value="InterPro"/>
</dbReference>
<keyword evidence="3" id="KW-1185">Reference proteome</keyword>
<protein>
    <recommendedName>
        <fullName evidence="1">PLD phosphodiesterase domain-containing protein</fullName>
    </recommendedName>
</protein>
<dbReference type="EMBL" id="AYYP01000063">
    <property type="protein sequence ID" value="KRM63298.1"/>
    <property type="molecule type" value="Genomic_DNA"/>
</dbReference>
<dbReference type="CDD" id="cd09117">
    <property type="entry name" value="PLDc_Bfil_DEXD_like"/>
    <property type="match status" value="1"/>
</dbReference>
<dbReference type="AlphaFoldDB" id="A0A0R2A9V1"/>
<sequence>MVVIKDRTVIQDLGTDFFRDIDQNAKGLTTFRGAVYNTSLSFIKKYLLPRFEKIELVIGLSDTKANTALENYLYASNEQFKLLTSLDSELRQRFEDGSLELKFSKEALVHSKVYILTNPNGDDYRAYLGSMNLSEQALKRNKEVLLCDHGKTEDLAYQEIYQAVYQDIYQTAAEFLNRKIVTGFFGQENTEKQKIYLFDQTVENLAAAKNKPTFASEDITKIKQETRQVIDVAAIKREQKAKEQVVNLIFNKSGKVKEKLNLLTDEVKRKQIFKVIYHEQESKANFDFLNRQAHEFYPKPLYVYDEDQTSLLKAPSFGSSLQEPVIAQKPTKEEITDILEIVRFYRDRKQSDESQAAFSFLMYVLQSANIWKIRKIISEHKGNVDQIPVVAGLIGQGNTGKTTLLKIASNLTIGNTNNIVDGTDAMFRIKKKVKDALAAGKSPEELGKTNPLMESKKDINRNVWSFTQEYMETKSSVTPMCIDDPDISLFGASAEATLKYLANRYHGSVHPVVLFGLNDKDGGKVSISSQVGKRAYAIGQENQFKEFTVQDEEFLDFLEGIKSRQGRMVNNNVFLYLSQAIDRQLDNLSLEDYQMLTKDFLSPVKANLRRLTEDYELDVSDLETYFGEDNYDINFDKGRRNWRTLLSDKQVIEQISVTAGDDQCLIPVGVFPNRNDIKRFFDYLPPKLEICASYVSVGLTVNIDNMDKWLGVNLLREHHDEETGVKKRREELEKIERQSEFQAMYTVKYQAEQKQKEKLERRQKNPWFRLVDKFIK</sequence>